<protein>
    <submittedName>
        <fullName evidence="3">Uncharacterized protein</fullName>
    </submittedName>
</protein>
<dbReference type="EMBL" id="JARKHS020009880">
    <property type="protein sequence ID" value="KAK8779373.1"/>
    <property type="molecule type" value="Genomic_DNA"/>
</dbReference>
<dbReference type="Proteomes" id="UP001321473">
    <property type="component" value="Unassembled WGS sequence"/>
</dbReference>
<organism evidence="3 4">
    <name type="scientific">Amblyomma americanum</name>
    <name type="common">Lone star tick</name>
    <dbReference type="NCBI Taxonomy" id="6943"/>
    <lineage>
        <taxon>Eukaryota</taxon>
        <taxon>Metazoa</taxon>
        <taxon>Ecdysozoa</taxon>
        <taxon>Arthropoda</taxon>
        <taxon>Chelicerata</taxon>
        <taxon>Arachnida</taxon>
        <taxon>Acari</taxon>
        <taxon>Parasitiformes</taxon>
        <taxon>Ixodida</taxon>
        <taxon>Ixodoidea</taxon>
        <taxon>Ixodidae</taxon>
        <taxon>Amblyomminae</taxon>
        <taxon>Amblyomma</taxon>
    </lineage>
</organism>
<evidence type="ECO:0000256" key="1">
    <source>
        <dbReference type="SAM" id="MobiDB-lite"/>
    </source>
</evidence>
<sequence length="253" mass="26553">MEPRAVIGAYCLIVMNAACFIVFSEIYDAYELKKSLHLHGHLFLAGYILLLIAIFGIPTANTFAWRIHKFLCPRWGLMFWAVGALFGFFCAHTLLKSSRPSDKGKLLQQPELRREADFNEDYGGSNEDSGGSNEDSGGSNEDAGGSNEDAGGSIEDAGGSNEDADGSNEEADGSNEEADGSNEEADGSNEEADGSNEEADGSNEEADGSIEEADGSIEEADGSIEEAGGSGEDAGGSGEDAGGSGEEALRWLQ</sequence>
<reference evidence="3 4" key="1">
    <citation type="journal article" date="2023" name="Arcadia Sci">
        <title>De novo assembly of a long-read Amblyomma americanum tick genome.</title>
        <authorList>
            <person name="Chou S."/>
            <person name="Poskanzer K.E."/>
            <person name="Rollins M."/>
            <person name="Thuy-Boun P.S."/>
        </authorList>
    </citation>
    <scope>NUCLEOTIDE SEQUENCE [LARGE SCALE GENOMIC DNA]</scope>
    <source>
        <strain evidence="3">F_SG_1</strain>
        <tissue evidence="3">Salivary glands</tissue>
    </source>
</reference>
<feature type="compositionally biased region" description="Acidic residues" evidence="1">
    <location>
        <begin position="162"/>
        <end position="224"/>
    </location>
</feature>
<accession>A0AAQ4EY50</accession>
<feature type="compositionally biased region" description="Low complexity" evidence="1">
    <location>
        <begin position="123"/>
        <end position="142"/>
    </location>
</feature>
<gene>
    <name evidence="3" type="ORF">V5799_019289</name>
</gene>
<keyword evidence="4" id="KW-1185">Reference proteome</keyword>
<feature type="region of interest" description="Disordered" evidence="1">
    <location>
        <begin position="99"/>
        <end position="253"/>
    </location>
</feature>
<keyword evidence="2" id="KW-0472">Membrane</keyword>
<keyword evidence="2" id="KW-0812">Transmembrane</keyword>
<feature type="transmembrane region" description="Helical" evidence="2">
    <location>
        <begin position="77"/>
        <end position="95"/>
    </location>
</feature>
<comment type="caution">
    <text evidence="3">The sequence shown here is derived from an EMBL/GenBank/DDBJ whole genome shotgun (WGS) entry which is preliminary data.</text>
</comment>
<evidence type="ECO:0000313" key="4">
    <source>
        <dbReference type="Proteomes" id="UP001321473"/>
    </source>
</evidence>
<name>A0AAQ4EY50_AMBAM</name>
<feature type="transmembrane region" description="Helical" evidence="2">
    <location>
        <begin position="6"/>
        <end position="30"/>
    </location>
</feature>
<proteinExistence type="predicted"/>
<evidence type="ECO:0000313" key="3">
    <source>
        <dbReference type="EMBL" id="KAK8779373.1"/>
    </source>
</evidence>
<feature type="compositionally biased region" description="Basic and acidic residues" evidence="1">
    <location>
        <begin position="99"/>
        <end position="117"/>
    </location>
</feature>
<evidence type="ECO:0000256" key="2">
    <source>
        <dbReference type="SAM" id="Phobius"/>
    </source>
</evidence>
<feature type="transmembrane region" description="Helical" evidence="2">
    <location>
        <begin position="42"/>
        <end position="65"/>
    </location>
</feature>
<keyword evidence="2" id="KW-1133">Transmembrane helix</keyword>
<feature type="compositionally biased region" description="Gly residues" evidence="1">
    <location>
        <begin position="228"/>
        <end position="245"/>
    </location>
</feature>
<dbReference type="AlphaFoldDB" id="A0AAQ4EY50"/>